<dbReference type="OrthoDB" id="440385at2759"/>
<name>A0A8S3T6H8_MYTED</name>
<comment type="subcellular location">
    <subcellularLocation>
        <location evidence="6">Golgi apparatus membrane</location>
        <topology evidence="6">Multi-pass membrane protein</topology>
    </subcellularLocation>
    <subcellularLocation>
        <location evidence="1">Membrane</location>
        <topology evidence="1">Multi-pass membrane protein</topology>
    </subcellularLocation>
</comment>
<dbReference type="Pfam" id="PF04893">
    <property type="entry name" value="Yip1"/>
    <property type="match status" value="1"/>
</dbReference>
<dbReference type="InterPro" id="IPR006977">
    <property type="entry name" value="Yip1_dom"/>
</dbReference>
<reference evidence="9" key="1">
    <citation type="submission" date="2021-03" db="EMBL/GenBank/DDBJ databases">
        <authorList>
            <person name="Bekaert M."/>
        </authorList>
    </citation>
    <scope>NUCLEOTIDE SEQUENCE</scope>
</reference>
<evidence type="ECO:0000256" key="4">
    <source>
        <dbReference type="ARBA" id="ARBA00022989"/>
    </source>
</evidence>
<feature type="domain" description="Yip1" evidence="8">
    <location>
        <begin position="29"/>
        <end position="172"/>
    </location>
</feature>
<dbReference type="GO" id="GO:0048280">
    <property type="term" value="P:vesicle fusion with Golgi apparatus"/>
    <property type="evidence" value="ECO:0007669"/>
    <property type="project" value="TreeGrafter"/>
</dbReference>
<dbReference type="PANTHER" id="PTHR21236">
    <property type="entry name" value="GOLGI MEMBRANE PROTEIN YIP1"/>
    <property type="match status" value="1"/>
</dbReference>
<comment type="caution">
    <text evidence="9">The sequence shown here is derived from an EMBL/GenBank/DDBJ whole genome shotgun (WGS) entry which is preliminary data.</text>
</comment>
<dbReference type="AlphaFoldDB" id="A0A8S3T6H8"/>
<dbReference type="InterPro" id="IPR045231">
    <property type="entry name" value="Yip1/4-like"/>
</dbReference>
<feature type="transmembrane region" description="Helical" evidence="6">
    <location>
        <begin position="46"/>
        <end position="64"/>
    </location>
</feature>
<organism evidence="9 10">
    <name type="scientific">Mytilus edulis</name>
    <name type="common">Blue mussel</name>
    <dbReference type="NCBI Taxonomy" id="6550"/>
    <lineage>
        <taxon>Eukaryota</taxon>
        <taxon>Metazoa</taxon>
        <taxon>Spiralia</taxon>
        <taxon>Lophotrochozoa</taxon>
        <taxon>Mollusca</taxon>
        <taxon>Bivalvia</taxon>
        <taxon>Autobranchia</taxon>
        <taxon>Pteriomorphia</taxon>
        <taxon>Mytilida</taxon>
        <taxon>Mytiloidea</taxon>
        <taxon>Mytilidae</taxon>
        <taxon>Mytilinae</taxon>
        <taxon>Mytilus</taxon>
    </lineage>
</organism>
<evidence type="ECO:0000313" key="9">
    <source>
        <dbReference type="EMBL" id="CAG2226188.1"/>
    </source>
</evidence>
<feature type="transmembrane region" description="Helical" evidence="6">
    <location>
        <begin position="126"/>
        <end position="146"/>
    </location>
</feature>
<feature type="transmembrane region" description="Helical" evidence="6">
    <location>
        <begin position="70"/>
        <end position="89"/>
    </location>
</feature>
<dbReference type="EMBL" id="CAJPWZ010001876">
    <property type="protein sequence ID" value="CAG2226188.1"/>
    <property type="molecule type" value="Genomic_DNA"/>
</dbReference>
<dbReference type="GO" id="GO:0006888">
    <property type="term" value="P:endoplasmic reticulum to Golgi vesicle-mediated transport"/>
    <property type="evidence" value="ECO:0007669"/>
    <property type="project" value="InterPro"/>
</dbReference>
<accession>A0A8S3T6H8</accession>
<keyword evidence="4 6" id="KW-1133">Transmembrane helix</keyword>
<evidence type="ECO:0000256" key="3">
    <source>
        <dbReference type="ARBA" id="ARBA00022692"/>
    </source>
</evidence>
<dbReference type="PANTHER" id="PTHR21236:SF2">
    <property type="entry name" value="PROTEIN YIPF"/>
    <property type="match status" value="1"/>
</dbReference>
<proteinExistence type="inferred from homology"/>
<evidence type="ECO:0000256" key="6">
    <source>
        <dbReference type="RuleBase" id="RU361264"/>
    </source>
</evidence>
<sequence>MKIARKRTGSQEKEMNRYSKKRNEQTLAVLNPLKQADHTIMQDTDLAGPLVFCLAFGGTLMLSGKLSFGYIYGIGVVGCLAMYTLLNLMSMTGVSVGCIISVLGYCLLPMVILSFSAALLSLQGMLGILFTVLAVIWCSASASKLFVSALSMDHQQPLVAYPCALVYGVFALLTVF</sequence>
<feature type="compositionally biased region" description="Basic and acidic residues" evidence="7">
    <location>
        <begin position="9"/>
        <end position="20"/>
    </location>
</feature>
<dbReference type="GO" id="GO:0000139">
    <property type="term" value="C:Golgi membrane"/>
    <property type="evidence" value="ECO:0007669"/>
    <property type="project" value="UniProtKB-SubCell"/>
</dbReference>
<evidence type="ECO:0000259" key="8">
    <source>
        <dbReference type="Pfam" id="PF04893"/>
    </source>
</evidence>
<evidence type="ECO:0000256" key="5">
    <source>
        <dbReference type="ARBA" id="ARBA00023136"/>
    </source>
</evidence>
<comment type="similarity">
    <text evidence="2 6">Belongs to the YIP1 family.</text>
</comment>
<feature type="transmembrane region" description="Helical" evidence="6">
    <location>
        <begin position="158"/>
        <end position="175"/>
    </location>
</feature>
<protein>
    <recommendedName>
        <fullName evidence="6">Protein YIPF</fullName>
    </recommendedName>
</protein>
<keyword evidence="5 6" id="KW-0472">Membrane</keyword>
<evidence type="ECO:0000256" key="7">
    <source>
        <dbReference type="SAM" id="MobiDB-lite"/>
    </source>
</evidence>
<dbReference type="GO" id="GO:0005802">
    <property type="term" value="C:trans-Golgi network"/>
    <property type="evidence" value="ECO:0007669"/>
    <property type="project" value="TreeGrafter"/>
</dbReference>
<evidence type="ECO:0000256" key="2">
    <source>
        <dbReference type="ARBA" id="ARBA00010596"/>
    </source>
</evidence>
<feature type="region of interest" description="Disordered" evidence="7">
    <location>
        <begin position="1"/>
        <end position="20"/>
    </location>
</feature>
<keyword evidence="10" id="KW-1185">Reference proteome</keyword>
<keyword evidence="3 6" id="KW-0812">Transmembrane</keyword>
<evidence type="ECO:0000313" key="10">
    <source>
        <dbReference type="Proteomes" id="UP000683360"/>
    </source>
</evidence>
<evidence type="ECO:0000256" key="1">
    <source>
        <dbReference type="ARBA" id="ARBA00004141"/>
    </source>
</evidence>
<gene>
    <name evidence="9" type="ORF">MEDL_39277</name>
</gene>
<dbReference type="Proteomes" id="UP000683360">
    <property type="component" value="Unassembled WGS sequence"/>
</dbReference>
<feature type="transmembrane region" description="Helical" evidence="6">
    <location>
        <begin position="96"/>
        <end position="120"/>
    </location>
</feature>